<organism evidence="1 2">
    <name type="scientific">Halomarina halobia</name>
    <dbReference type="NCBI Taxonomy" id="3033386"/>
    <lineage>
        <taxon>Archaea</taxon>
        <taxon>Methanobacteriati</taxon>
        <taxon>Methanobacteriota</taxon>
        <taxon>Stenosarchaea group</taxon>
        <taxon>Halobacteria</taxon>
        <taxon>Halobacteriales</taxon>
        <taxon>Natronomonadaceae</taxon>
        <taxon>Halomarina</taxon>
    </lineage>
</organism>
<accession>A0ABD6AH94</accession>
<evidence type="ECO:0000313" key="1">
    <source>
        <dbReference type="EMBL" id="MFC7319243.1"/>
    </source>
</evidence>
<dbReference type="InterPro" id="IPR055985">
    <property type="entry name" value="DUF7563"/>
</dbReference>
<evidence type="ECO:0000313" key="2">
    <source>
        <dbReference type="Proteomes" id="UP001596547"/>
    </source>
</evidence>
<dbReference type="Proteomes" id="UP001596547">
    <property type="component" value="Unassembled WGS sequence"/>
</dbReference>
<gene>
    <name evidence="1" type="ORF">ACFQPE_20960</name>
</gene>
<name>A0ABD6AH94_9EURY</name>
<dbReference type="Pfam" id="PF24444">
    <property type="entry name" value="DUF7563"/>
    <property type="match status" value="1"/>
</dbReference>
<evidence type="ECO:0008006" key="3">
    <source>
        <dbReference type="Google" id="ProtNLM"/>
    </source>
</evidence>
<reference evidence="1 2" key="1">
    <citation type="journal article" date="2019" name="Int. J. Syst. Evol. Microbiol.">
        <title>The Global Catalogue of Microorganisms (GCM) 10K type strain sequencing project: providing services to taxonomists for standard genome sequencing and annotation.</title>
        <authorList>
            <consortium name="The Broad Institute Genomics Platform"/>
            <consortium name="The Broad Institute Genome Sequencing Center for Infectious Disease"/>
            <person name="Wu L."/>
            <person name="Ma J."/>
        </authorList>
    </citation>
    <scope>NUCLEOTIDE SEQUENCE [LARGE SCALE GENOMIC DNA]</scope>
    <source>
        <strain evidence="1 2">PSR21</strain>
    </source>
</reference>
<proteinExistence type="predicted"/>
<keyword evidence="2" id="KW-1185">Reference proteome</keyword>
<dbReference type="EMBL" id="JBHTBF010000006">
    <property type="protein sequence ID" value="MFC7319243.1"/>
    <property type="molecule type" value="Genomic_DNA"/>
</dbReference>
<dbReference type="AlphaFoldDB" id="A0ABD6AH94"/>
<protein>
    <recommendedName>
        <fullName evidence="3">Small CPxCG-related zinc finger protein</fullName>
    </recommendedName>
</protein>
<dbReference type="GeneID" id="79318120"/>
<comment type="caution">
    <text evidence="1">The sequence shown here is derived from an EMBL/GenBank/DDBJ whole genome shotgun (WGS) entry which is preliminary data.</text>
</comment>
<dbReference type="RefSeq" id="WP_276306859.1">
    <property type="nucleotide sequence ID" value="NZ_CP119995.1"/>
</dbReference>
<sequence length="58" mass="6366">MSPRCSGCEAYVTREYVRVFGDPRRGKLAACPACSTFHERTLGVTYPRGDADAGEVVR</sequence>